<protein>
    <submittedName>
        <fullName evidence="2">DJ-1/PfpI family protein</fullName>
    </submittedName>
</protein>
<dbReference type="SUPFAM" id="SSF52317">
    <property type="entry name" value="Class I glutamine amidotransferase-like"/>
    <property type="match status" value="1"/>
</dbReference>
<evidence type="ECO:0000259" key="1">
    <source>
        <dbReference type="Pfam" id="PF01965"/>
    </source>
</evidence>
<proteinExistence type="predicted"/>
<dbReference type="Proteomes" id="UP001164693">
    <property type="component" value="Chromosome"/>
</dbReference>
<dbReference type="InterPro" id="IPR002818">
    <property type="entry name" value="DJ-1/PfpI"/>
</dbReference>
<evidence type="ECO:0000313" key="3">
    <source>
        <dbReference type="Proteomes" id="UP001164693"/>
    </source>
</evidence>
<keyword evidence="3" id="KW-1185">Reference proteome</keyword>
<dbReference type="EMBL" id="CP097463">
    <property type="protein sequence ID" value="WAX58967.1"/>
    <property type="molecule type" value="Genomic_DNA"/>
</dbReference>
<dbReference type="Pfam" id="PF01965">
    <property type="entry name" value="DJ-1_PfpI"/>
    <property type="match status" value="1"/>
</dbReference>
<dbReference type="RefSeq" id="WP_269445506.1">
    <property type="nucleotide sequence ID" value="NZ_CP097463.1"/>
</dbReference>
<reference evidence="2" key="1">
    <citation type="submission" date="2022-05" db="EMBL/GenBank/DDBJ databases">
        <title>Jatrophihabitans sp. SB3-54 whole genome sequence.</title>
        <authorList>
            <person name="Suh M.K."/>
            <person name="Eom M.K."/>
            <person name="Kim J.S."/>
            <person name="Kim H.S."/>
            <person name="Do H.E."/>
            <person name="Shin Y.K."/>
            <person name="Lee J.-S."/>
        </authorList>
    </citation>
    <scope>NUCLEOTIDE SEQUENCE</scope>
    <source>
        <strain evidence="2">SB3-54</strain>
    </source>
</reference>
<organism evidence="2 3">
    <name type="scientific">Jatrophihabitans cynanchi</name>
    <dbReference type="NCBI Taxonomy" id="2944128"/>
    <lineage>
        <taxon>Bacteria</taxon>
        <taxon>Bacillati</taxon>
        <taxon>Actinomycetota</taxon>
        <taxon>Actinomycetes</taxon>
        <taxon>Jatrophihabitantales</taxon>
        <taxon>Jatrophihabitantaceae</taxon>
        <taxon>Jatrophihabitans</taxon>
    </lineage>
</organism>
<accession>A0ABY7K624</accession>
<evidence type="ECO:0000313" key="2">
    <source>
        <dbReference type="EMBL" id="WAX58967.1"/>
    </source>
</evidence>
<sequence>MSRRVVVLGFEGYQELHVWYPVLRLREEGDEVVLAGPDGVSAAFGALSYPLAPQAGVSDIDASTVDLLVVAGGPGAAAAAGLDSLTKFVAQVGAAGGRVVAIAEGAGVLDAAGLSVPSASDAVTVDGNVVIAKDADALPELFRALTNQSS</sequence>
<dbReference type="InterPro" id="IPR029062">
    <property type="entry name" value="Class_I_gatase-like"/>
</dbReference>
<feature type="domain" description="DJ-1/PfpI" evidence="1">
    <location>
        <begin position="3"/>
        <end position="114"/>
    </location>
</feature>
<dbReference type="Gene3D" id="3.40.50.880">
    <property type="match status" value="1"/>
</dbReference>
<gene>
    <name evidence="2" type="ORF">M6B22_09460</name>
</gene>
<name>A0ABY7K624_9ACTN</name>